<keyword evidence="5" id="KW-1133">Transmembrane helix</keyword>
<comment type="caution">
    <text evidence="8">The sequence shown here is derived from an EMBL/GenBank/DDBJ whole genome shotgun (WGS) entry which is preliminary data.</text>
</comment>
<feature type="domain" description="Zona pellucida sperm-binding protein 1/4 Ig-like" evidence="6">
    <location>
        <begin position="597"/>
        <end position="684"/>
    </location>
</feature>
<dbReference type="Proteomes" id="UP001166052">
    <property type="component" value="Unassembled WGS sequence"/>
</dbReference>
<keyword evidence="4" id="KW-0325">Glycoprotein</keyword>
<accession>A0ABS2YW50</accession>
<feature type="transmembrane region" description="Helical" evidence="5">
    <location>
        <begin position="1705"/>
        <end position="1728"/>
    </location>
</feature>
<dbReference type="Pfam" id="PF22821">
    <property type="entry name" value="ZP1_ZP4_Ig-like"/>
    <property type="match status" value="5"/>
</dbReference>
<organism evidence="8 9">
    <name type="scientific">Polypterus senegalus</name>
    <name type="common">Senegal bichir</name>
    <dbReference type="NCBI Taxonomy" id="55291"/>
    <lineage>
        <taxon>Eukaryota</taxon>
        <taxon>Metazoa</taxon>
        <taxon>Chordata</taxon>
        <taxon>Craniata</taxon>
        <taxon>Vertebrata</taxon>
        <taxon>Euteleostomi</taxon>
        <taxon>Actinopterygii</taxon>
        <taxon>Polypteriformes</taxon>
        <taxon>Polypteridae</taxon>
        <taxon>Polypterus</taxon>
    </lineage>
</organism>
<evidence type="ECO:0000313" key="9">
    <source>
        <dbReference type="Proteomes" id="UP001166052"/>
    </source>
</evidence>
<protein>
    <submittedName>
        <fullName evidence="8">ZP4 protein</fullName>
    </submittedName>
</protein>
<feature type="domain" description="Zona pellucida sperm-binding protein 1/4 Ig-like" evidence="6">
    <location>
        <begin position="1016"/>
        <end position="1102"/>
    </location>
</feature>
<feature type="domain" description="Zona pellucida sperm-binding protein 1/4 Ig-like" evidence="6">
    <location>
        <begin position="1246"/>
        <end position="1328"/>
    </location>
</feature>
<keyword evidence="5" id="KW-0812">Transmembrane</keyword>
<name>A0ABS2YW50_POLSE</name>
<proteinExistence type="predicted"/>
<keyword evidence="2" id="KW-0964">Secreted</keyword>
<dbReference type="InterPro" id="IPR054554">
    <property type="entry name" value="ZP1/4_Ig-like"/>
</dbReference>
<keyword evidence="3" id="KW-0732">Signal</keyword>
<gene>
    <name evidence="8" type="primary">Zp4_21</name>
    <name evidence="8" type="ORF">GTO92_0012075</name>
</gene>
<evidence type="ECO:0000259" key="7">
    <source>
        <dbReference type="Pfam" id="PF23344"/>
    </source>
</evidence>
<evidence type="ECO:0000256" key="3">
    <source>
        <dbReference type="ARBA" id="ARBA00022729"/>
    </source>
</evidence>
<feature type="domain" description="Zona pellucida sperm-binding protein 1/4 Ig-like" evidence="6">
    <location>
        <begin position="701"/>
        <end position="784"/>
    </location>
</feature>
<evidence type="ECO:0000259" key="6">
    <source>
        <dbReference type="Pfam" id="PF22821"/>
    </source>
</evidence>
<evidence type="ECO:0000256" key="4">
    <source>
        <dbReference type="ARBA" id="ARBA00023180"/>
    </source>
</evidence>
<dbReference type="PANTHER" id="PTHR23343:SF117">
    <property type="entry name" value="ZONA PELLUCIDA SPERM-BINDING PROTEIN 4-LIKE ISOFORM X1"/>
    <property type="match status" value="1"/>
</dbReference>
<feature type="non-terminal residue" evidence="8">
    <location>
        <position position="1"/>
    </location>
</feature>
<keyword evidence="5" id="KW-0472">Membrane</keyword>
<dbReference type="PANTHER" id="PTHR23343">
    <property type="entry name" value="ZONA PELLUCIDA SPERM-BINDING PROTEIN"/>
    <property type="match status" value="1"/>
</dbReference>
<reference evidence="8" key="1">
    <citation type="journal article" date="2021" name="Cell">
        <title>Tracing the genetic footprints of vertebrate landing in non-teleost ray-finned fishes.</title>
        <authorList>
            <person name="Bi X."/>
            <person name="Wang K."/>
            <person name="Yang L."/>
            <person name="Pan H."/>
            <person name="Jiang H."/>
            <person name="Wei Q."/>
            <person name="Fang M."/>
            <person name="Yu H."/>
            <person name="Zhu C."/>
            <person name="Cai Y."/>
            <person name="He Y."/>
            <person name="Gan X."/>
            <person name="Zeng H."/>
            <person name="Yu D."/>
            <person name="Zhu Y."/>
            <person name="Jiang H."/>
            <person name="Qiu Q."/>
            <person name="Yang H."/>
            <person name="Zhang Y.E."/>
            <person name="Wang W."/>
            <person name="Zhu M."/>
            <person name="He S."/>
            <person name="Zhang G."/>
        </authorList>
    </citation>
    <scope>NUCLEOTIDE SEQUENCE</scope>
    <source>
        <strain evidence="8">Bchr_001</strain>
    </source>
</reference>
<dbReference type="InterPro" id="IPR051148">
    <property type="entry name" value="Zona_Pellucida_Domain_gp"/>
</dbReference>
<feature type="domain" description="ZP-N" evidence="7">
    <location>
        <begin position="1493"/>
        <end position="1582"/>
    </location>
</feature>
<evidence type="ECO:0000256" key="1">
    <source>
        <dbReference type="ARBA" id="ARBA00004613"/>
    </source>
</evidence>
<evidence type="ECO:0000313" key="8">
    <source>
        <dbReference type="EMBL" id="MBN3290648.1"/>
    </source>
</evidence>
<dbReference type="Pfam" id="PF23344">
    <property type="entry name" value="ZP-N"/>
    <property type="match status" value="1"/>
</dbReference>
<dbReference type="InterPro" id="IPR055356">
    <property type="entry name" value="ZP-N"/>
</dbReference>
<feature type="non-terminal residue" evidence="8">
    <location>
        <position position="1736"/>
    </location>
</feature>
<dbReference type="InterPro" id="IPR042235">
    <property type="entry name" value="ZP-C_dom"/>
</dbReference>
<keyword evidence="9" id="KW-1185">Reference proteome</keyword>
<sequence>MNLLLTLKENNVSSLKIGGAFAFELGHSFLYPEEDSSKDERNLAFEGNSNLGVDGSTSFEGGVFSVNHLYKTHRGYSSSDLSIPAVAPKYYKELTFQEDDASDSSPLKAVPDFINMAAHQASPDLENENLRARISNGHLWNDVLTDISNVLYDVNWRADLLDGESSPFNFYGVFSLSKSDKVWGDQSPAFVLPPKNESSCGKDGAHHHHYPHSVGCNMANMTVVFKGHPKELFVQVNSSTLLDISNLLPKCKYDINGKHGSFHFTTPYNGCYVKKLGDCFVLNLVWKNKPVVLSCPAEPTPILLTFCQRDKMTIVLPEGPLDLLKVKDRFNKWITAYKIAHKCKYLVWRDSLGRIVFSASFKACHVMEMGKQHVLTVKYIMSGMNKSVNVRCEQSMKPRIHCRVSNMTIELPHGPLEKVFIKSQLNKLIAVKDAPKYCRYHLVRDRGMNLLTASYLSCDVKTVNYNYVLPVFYTSASGKQGSVNMECPATTGKPRVICRRSSMTVYLPKVPIEQIRLRNHHGKTVPIHAAKHCHYILMEGNRRLIFTTSYKACDVQIKHRHYILTVVYTSDTKGEASVEMKCPVEETETIPSQSVTCGKSGMTMLLPKGSPEDVKIIDYLGNEVAVRNVSKPCQYMLEKHWNGSVSFTAHYRSCDVKLQGGYYMLTVLYKPLSGPKLVGHMRCPASDQSSHTPHDFPVVICESTSMMVELPVASDVKVLDADKEHHILGIAKECGYKLREKENTLLFTTTYDGCHVRILDGHYSLTVVYRSIGEEKFWLQMKCPVQAYPGQSTPPAIVPTKPIPYVTCKNASMTVMLPDSNLDGITVKDAFGQEVQVDSVPSYCGYQLVRSHGKINFTSLYGACDVSIEHGKYVLTVGYKLTHGPKKYITLRCPVLVVPADSSSVICKYDGMNAVLPDGKLNKVKIINMFNEELIVNQAPVECGYSLVKVHGKITLTVRYTSCDVTVKHNMYWLTVLYTPAKGTELSLTMSCPVVAPSVPTTTTVMTPSSQPTVICGSSSMRVILPNGSPDWVRIINLLGEAVPVSAVSPECGYVLRKVKGKIIFTVPYDSCEVSVEDGFYVLTMYYTTENGQQMKVHMKCPTSSGDAGLSTTIPPTNVVKSTPSAPPVTCNFFAMSVMLPEGSPTDVLILDNRNEAVPVNQLPSRCGYVLRRKPGGLLLTAQYTSCDVRIKNQFYMLSVLYTPSGGVETSVTMQCPVIQPPTTMSTTTTMPGTPSIPLVICQEFTMEAILPAGLLSQVKITDSFNQSMAVNQAPNECGYTLRKAGGKIVFSTPYDACDVYIKRNHYVLNVLYSPDGGMEMSVTMRCPIKVPTTTKMPSSTSTLSTKGFTPIVICRSSSMMVTLPDGSPQSVGVLDALGEQVAVTQQPSSCGYTLIKTRGNLQFTALYKACDVQIIGGSYVLDIMYQPSSGPEIAVQMECPTTFGDGLTTITTMPSRTTIFTVSIKPTVICSSTSMTAMLPDGSLDDVQIIACTADGHFVFAVYRTASKPEVDPATLVVSGNQSCLPVICTPEFAIFKFPVTGCGTYVFVIAETTIYVAEVQGLIRRKLQTYGLITRDSPFRCPRNESAVNLILKDLAGYPLPKYIRRFNLQTFQFLDPRTWKHLDEEVYFMCSTEICPAAPHACNEGCFDGRIMPSPASDALDKRCSGSLCPKSAHIAKRAIEGAVAMSEKLNPENFHLYGNPFYKLTLLFLGLLCLAAAAAALLIIRNAMQDVH</sequence>
<dbReference type="Gene3D" id="2.60.40.4100">
    <property type="entry name" value="Zona pellucida, ZP-C domain"/>
    <property type="match status" value="1"/>
</dbReference>
<feature type="domain" description="Zona pellucida sperm-binding protein 1/4 Ig-like" evidence="6">
    <location>
        <begin position="498"/>
        <end position="583"/>
    </location>
</feature>
<evidence type="ECO:0000256" key="2">
    <source>
        <dbReference type="ARBA" id="ARBA00022525"/>
    </source>
</evidence>
<comment type="subcellular location">
    <subcellularLocation>
        <location evidence="1">Secreted</location>
    </subcellularLocation>
</comment>
<dbReference type="EMBL" id="JAAWVN010009002">
    <property type="protein sequence ID" value="MBN3290648.1"/>
    <property type="molecule type" value="Genomic_DNA"/>
</dbReference>
<evidence type="ECO:0000256" key="5">
    <source>
        <dbReference type="SAM" id="Phobius"/>
    </source>
</evidence>